<organism evidence="5 6">
    <name type="scientific">Phlebotomus papatasi</name>
    <name type="common">Sandfly</name>
    <dbReference type="NCBI Taxonomy" id="29031"/>
    <lineage>
        <taxon>Eukaryota</taxon>
        <taxon>Metazoa</taxon>
        <taxon>Ecdysozoa</taxon>
        <taxon>Arthropoda</taxon>
        <taxon>Hexapoda</taxon>
        <taxon>Insecta</taxon>
        <taxon>Pterygota</taxon>
        <taxon>Neoptera</taxon>
        <taxon>Endopterygota</taxon>
        <taxon>Diptera</taxon>
        <taxon>Nematocera</taxon>
        <taxon>Psychodoidea</taxon>
        <taxon>Psychodidae</taxon>
        <taxon>Phlebotomus</taxon>
        <taxon>Phlebotomus</taxon>
    </lineage>
</organism>
<evidence type="ECO:0000256" key="1">
    <source>
        <dbReference type="ARBA" id="ARBA00004613"/>
    </source>
</evidence>
<dbReference type="GO" id="GO:0017171">
    <property type="term" value="F:serine hydrolase activity"/>
    <property type="evidence" value="ECO:0007669"/>
    <property type="project" value="TreeGrafter"/>
</dbReference>
<dbReference type="InterPro" id="IPR013818">
    <property type="entry name" value="Lipase"/>
</dbReference>
<dbReference type="EMBL" id="AJVK01019684">
    <property type="status" value="NOT_ANNOTATED_CDS"/>
    <property type="molecule type" value="Genomic_DNA"/>
</dbReference>
<dbReference type="PANTHER" id="PTHR11610:SF150">
    <property type="entry name" value="FI01825P-RELATED"/>
    <property type="match status" value="1"/>
</dbReference>
<dbReference type="EnsemblMetazoa" id="PPAI011037-RA">
    <property type="protein sequence ID" value="PPAI011037-PA"/>
    <property type="gene ID" value="PPAI011037"/>
</dbReference>
<comment type="subcellular location">
    <subcellularLocation>
        <location evidence="1">Secreted</location>
    </subcellularLocation>
</comment>
<evidence type="ECO:0000313" key="5">
    <source>
        <dbReference type="EnsemblMetazoa" id="PPAI011037-PA"/>
    </source>
</evidence>
<dbReference type="Pfam" id="PF00151">
    <property type="entry name" value="Lipase"/>
    <property type="match status" value="1"/>
</dbReference>
<evidence type="ECO:0000313" key="6">
    <source>
        <dbReference type="Proteomes" id="UP000092462"/>
    </source>
</evidence>
<dbReference type="VEuPathDB" id="VectorBase:PPAPM1_008292"/>
<reference evidence="5" key="1">
    <citation type="submission" date="2022-08" db="UniProtKB">
        <authorList>
            <consortium name="EnsemblMetazoa"/>
        </authorList>
    </citation>
    <scope>IDENTIFICATION</scope>
    <source>
        <strain evidence="5">Israel</strain>
    </source>
</reference>
<keyword evidence="6" id="KW-1185">Reference proteome</keyword>
<dbReference type="GO" id="GO:0016042">
    <property type="term" value="P:lipid catabolic process"/>
    <property type="evidence" value="ECO:0007669"/>
    <property type="project" value="TreeGrafter"/>
</dbReference>
<dbReference type="PANTHER" id="PTHR11610">
    <property type="entry name" value="LIPASE"/>
    <property type="match status" value="1"/>
</dbReference>
<dbReference type="GO" id="GO:0016298">
    <property type="term" value="F:lipase activity"/>
    <property type="evidence" value="ECO:0007669"/>
    <property type="project" value="InterPro"/>
</dbReference>
<dbReference type="InterPro" id="IPR000734">
    <property type="entry name" value="TAG_lipase"/>
</dbReference>
<name>A0A1B0DR54_PHLPP</name>
<dbReference type="AlphaFoldDB" id="A0A1B0DR54"/>
<proteinExistence type="inferred from homology"/>
<sequence>MMKVFVLLLSLSAVLGFPEGLLPPGLPLEAMPEEEFVPVIDNEEWAMIPDAEGHFHLVNVKEAMEAEPENFYNPETDIVYLLFTRSNPTSGQTIIRNNAASLANSNFNPNHPTRILIHGWNGGAGASSNTVVRNAYMQRGDFNVIVVDWGAGAQTINYPAAR</sequence>
<evidence type="ECO:0000256" key="2">
    <source>
        <dbReference type="ARBA" id="ARBA00010701"/>
    </source>
</evidence>
<evidence type="ECO:0000256" key="4">
    <source>
        <dbReference type="RuleBase" id="RU004262"/>
    </source>
</evidence>
<protein>
    <submittedName>
        <fullName evidence="5">Uncharacterized protein</fullName>
    </submittedName>
</protein>
<dbReference type="InterPro" id="IPR029058">
    <property type="entry name" value="AB_hydrolase_fold"/>
</dbReference>
<keyword evidence="3" id="KW-0964">Secreted</keyword>
<evidence type="ECO:0000256" key="3">
    <source>
        <dbReference type="ARBA" id="ARBA00022525"/>
    </source>
</evidence>
<dbReference type="Proteomes" id="UP000092462">
    <property type="component" value="Unassembled WGS sequence"/>
</dbReference>
<dbReference type="GO" id="GO:0005615">
    <property type="term" value="C:extracellular space"/>
    <property type="evidence" value="ECO:0007669"/>
    <property type="project" value="TreeGrafter"/>
</dbReference>
<dbReference type="Gene3D" id="3.40.50.1820">
    <property type="entry name" value="alpha/beta hydrolase"/>
    <property type="match status" value="1"/>
</dbReference>
<comment type="similarity">
    <text evidence="2 4">Belongs to the AB hydrolase superfamily. Lipase family.</text>
</comment>
<dbReference type="SUPFAM" id="SSF53474">
    <property type="entry name" value="alpha/beta-Hydrolases"/>
    <property type="match status" value="1"/>
</dbReference>
<accession>A0A1B0DR54</accession>
<dbReference type="VEuPathDB" id="VectorBase:PPAI011037"/>